<evidence type="ECO:0000256" key="1">
    <source>
        <dbReference type="SAM" id="MobiDB-lite"/>
    </source>
</evidence>
<organism evidence="2 3">
    <name type="scientific">Heyndrickxia coagulans</name>
    <name type="common">Weizmannia coagulans</name>
    <dbReference type="NCBI Taxonomy" id="1398"/>
    <lineage>
        <taxon>Bacteria</taxon>
        <taxon>Bacillati</taxon>
        <taxon>Bacillota</taxon>
        <taxon>Bacilli</taxon>
        <taxon>Bacillales</taxon>
        <taxon>Bacillaceae</taxon>
        <taxon>Heyndrickxia</taxon>
    </lineage>
</organism>
<dbReference type="EMBL" id="LQYI01000094">
    <property type="protein sequence ID" value="KYC64990.1"/>
    <property type="molecule type" value="Genomic_DNA"/>
</dbReference>
<name>A0A150K624_HEYCO</name>
<gene>
    <name evidence="2" type="ORF">B4099_1548</name>
</gene>
<comment type="caution">
    <text evidence="2">The sequence shown here is derived from an EMBL/GenBank/DDBJ whole genome shotgun (WGS) entry which is preliminary data.</text>
</comment>
<accession>A0A150K624</accession>
<dbReference type="Proteomes" id="UP000075304">
    <property type="component" value="Unassembled WGS sequence"/>
</dbReference>
<feature type="region of interest" description="Disordered" evidence="1">
    <location>
        <begin position="1"/>
        <end position="40"/>
    </location>
</feature>
<dbReference type="RefSeq" id="WP_019720401.1">
    <property type="nucleotide sequence ID" value="NZ_JAABON010000041.1"/>
</dbReference>
<reference evidence="2 3" key="1">
    <citation type="submission" date="2016-01" db="EMBL/GenBank/DDBJ databases">
        <title>Genome Sequences of Twelve Sporeforming Bacillus Species Isolated from Foods.</title>
        <authorList>
            <person name="Berendsen E.M."/>
            <person name="Wells-Bennik M.H."/>
            <person name="Krawcyk A.O."/>
            <person name="De Jong A."/>
            <person name="Holsappel S."/>
            <person name="Eijlander R.T."/>
            <person name="Kuipers O.P."/>
        </authorList>
    </citation>
    <scope>NUCLEOTIDE SEQUENCE [LARGE SCALE GENOMIC DNA]</scope>
    <source>
        <strain evidence="2 3">B4099</strain>
    </source>
</reference>
<evidence type="ECO:0000313" key="3">
    <source>
        <dbReference type="Proteomes" id="UP000075304"/>
    </source>
</evidence>
<evidence type="ECO:0000313" key="2">
    <source>
        <dbReference type="EMBL" id="KYC64990.1"/>
    </source>
</evidence>
<proteinExistence type="predicted"/>
<protein>
    <submittedName>
        <fullName evidence="2">Uncharacterized protein</fullName>
    </submittedName>
</protein>
<sequence>MPIRMVPQSAFRGRDKGDSPPHNLSSITEKEKAAAIPILL</sequence>
<dbReference type="AlphaFoldDB" id="A0A150K624"/>